<gene>
    <name evidence="2" type="ORF">Goari_004712</name>
</gene>
<dbReference type="EMBL" id="JABFAA010000010">
    <property type="protein sequence ID" value="MBA0694412.1"/>
    <property type="molecule type" value="Genomic_DNA"/>
</dbReference>
<evidence type="ECO:0000313" key="2">
    <source>
        <dbReference type="EMBL" id="MBA0694412.1"/>
    </source>
</evidence>
<protein>
    <submittedName>
        <fullName evidence="2">Uncharacterized protein</fullName>
    </submittedName>
</protein>
<comment type="caution">
    <text evidence="2">The sequence shown here is derived from an EMBL/GenBank/DDBJ whole genome shotgun (WGS) entry which is preliminary data.</text>
</comment>
<evidence type="ECO:0000313" key="3">
    <source>
        <dbReference type="Proteomes" id="UP000593577"/>
    </source>
</evidence>
<evidence type="ECO:0000256" key="1">
    <source>
        <dbReference type="SAM" id="Phobius"/>
    </source>
</evidence>
<keyword evidence="1" id="KW-0472">Membrane</keyword>
<organism evidence="2 3">
    <name type="scientific">Gossypium aridum</name>
    <name type="common">American cotton</name>
    <name type="synonym">Erioxylum aridum</name>
    <dbReference type="NCBI Taxonomy" id="34290"/>
    <lineage>
        <taxon>Eukaryota</taxon>
        <taxon>Viridiplantae</taxon>
        <taxon>Streptophyta</taxon>
        <taxon>Embryophyta</taxon>
        <taxon>Tracheophyta</taxon>
        <taxon>Spermatophyta</taxon>
        <taxon>Magnoliopsida</taxon>
        <taxon>eudicotyledons</taxon>
        <taxon>Gunneridae</taxon>
        <taxon>Pentapetalae</taxon>
        <taxon>rosids</taxon>
        <taxon>malvids</taxon>
        <taxon>Malvales</taxon>
        <taxon>Malvaceae</taxon>
        <taxon>Malvoideae</taxon>
        <taxon>Gossypium</taxon>
    </lineage>
</organism>
<feature type="transmembrane region" description="Helical" evidence="1">
    <location>
        <begin position="12"/>
        <end position="32"/>
    </location>
</feature>
<sequence length="60" mass="7148">MVTALLPRTNQFVMRPFIMWNIISMPTLVRGLRVIIQWIMKMTTSPLLLKMFWHPSPLLH</sequence>
<keyword evidence="1" id="KW-1133">Transmembrane helix</keyword>
<name>A0A7J8Y4S7_GOSAI</name>
<dbReference type="AlphaFoldDB" id="A0A7J8Y4S7"/>
<dbReference type="Proteomes" id="UP000593577">
    <property type="component" value="Unassembled WGS sequence"/>
</dbReference>
<keyword evidence="3" id="KW-1185">Reference proteome</keyword>
<keyword evidence="1" id="KW-0812">Transmembrane</keyword>
<reference evidence="2 3" key="1">
    <citation type="journal article" date="2019" name="Genome Biol. Evol.">
        <title>Insights into the evolution of the New World diploid cottons (Gossypium, subgenus Houzingenia) based on genome sequencing.</title>
        <authorList>
            <person name="Grover C.E."/>
            <person name="Arick M.A. 2nd"/>
            <person name="Thrash A."/>
            <person name="Conover J.L."/>
            <person name="Sanders W.S."/>
            <person name="Peterson D.G."/>
            <person name="Frelichowski J.E."/>
            <person name="Scheffler J.A."/>
            <person name="Scheffler B.E."/>
            <person name="Wendel J.F."/>
        </authorList>
    </citation>
    <scope>NUCLEOTIDE SEQUENCE [LARGE SCALE GENOMIC DNA]</scope>
    <source>
        <strain evidence="2">185</strain>
        <tissue evidence="2">Leaf</tissue>
    </source>
</reference>
<accession>A0A7J8Y4S7</accession>
<proteinExistence type="predicted"/>